<dbReference type="InterPro" id="IPR051010">
    <property type="entry name" value="BCAA_transport"/>
</dbReference>
<feature type="domain" description="Leucine-binding protein" evidence="5">
    <location>
        <begin position="32"/>
        <end position="381"/>
    </location>
</feature>
<dbReference type="CDD" id="cd06268">
    <property type="entry name" value="PBP1_ABC_transporter_LIVBP-like"/>
    <property type="match status" value="1"/>
</dbReference>
<dbReference type="InterPro" id="IPR028081">
    <property type="entry name" value="Leu-bd"/>
</dbReference>
<proteinExistence type="inferred from homology"/>
<protein>
    <recommendedName>
        <fullName evidence="5">Leucine-binding protein domain-containing protein</fullName>
    </recommendedName>
</protein>
<dbReference type="GO" id="GO:0006865">
    <property type="term" value="P:amino acid transport"/>
    <property type="evidence" value="ECO:0007669"/>
    <property type="project" value="UniProtKB-KW"/>
</dbReference>
<evidence type="ECO:0000313" key="7">
    <source>
        <dbReference type="Proteomes" id="UP000207598"/>
    </source>
</evidence>
<keyword evidence="2 4" id="KW-0732">Signal</keyword>
<dbReference type="Pfam" id="PF13458">
    <property type="entry name" value="Peripla_BP_6"/>
    <property type="match status" value="1"/>
</dbReference>
<reference evidence="6 7" key="1">
    <citation type="submission" date="2017-05" db="EMBL/GenBank/DDBJ databases">
        <authorList>
            <person name="Song R."/>
            <person name="Chenine A.L."/>
            <person name="Ruprecht R.M."/>
        </authorList>
    </citation>
    <scope>NUCLEOTIDE SEQUENCE [LARGE SCALE GENOMIC DNA]</scope>
    <source>
        <strain evidence="6 7">CECT 8898</strain>
    </source>
</reference>
<dbReference type="Gene3D" id="3.40.50.2300">
    <property type="match status" value="2"/>
</dbReference>
<dbReference type="SUPFAM" id="SSF53822">
    <property type="entry name" value="Periplasmic binding protein-like I"/>
    <property type="match status" value="1"/>
</dbReference>
<evidence type="ECO:0000313" key="6">
    <source>
        <dbReference type="EMBL" id="SMX33109.1"/>
    </source>
</evidence>
<name>A0A238JR39_9RHOB</name>
<comment type="similarity">
    <text evidence="1">Belongs to the leucine-binding protein family.</text>
</comment>
<dbReference type="PANTHER" id="PTHR30483:SF6">
    <property type="entry name" value="PERIPLASMIC BINDING PROTEIN OF ABC TRANSPORTER FOR NATURAL AMINO ACIDS"/>
    <property type="match status" value="1"/>
</dbReference>
<dbReference type="InterPro" id="IPR028082">
    <property type="entry name" value="Peripla_BP_I"/>
</dbReference>
<dbReference type="PANTHER" id="PTHR30483">
    <property type="entry name" value="LEUCINE-SPECIFIC-BINDING PROTEIN"/>
    <property type="match status" value="1"/>
</dbReference>
<dbReference type="AlphaFoldDB" id="A0A238JR39"/>
<dbReference type="OrthoDB" id="5794591at2"/>
<accession>A0A238JR39</accession>
<dbReference type="Proteomes" id="UP000207598">
    <property type="component" value="Unassembled WGS sequence"/>
</dbReference>
<evidence type="ECO:0000256" key="1">
    <source>
        <dbReference type="ARBA" id="ARBA00010062"/>
    </source>
</evidence>
<dbReference type="EMBL" id="FXYF01000001">
    <property type="protein sequence ID" value="SMX33109.1"/>
    <property type="molecule type" value="Genomic_DNA"/>
</dbReference>
<keyword evidence="7" id="KW-1185">Reference proteome</keyword>
<keyword evidence="3" id="KW-0813">Transport</keyword>
<keyword evidence="3" id="KW-0029">Amino-acid transport</keyword>
<evidence type="ECO:0000259" key="5">
    <source>
        <dbReference type="Pfam" id="PF13458"/>
    </source>
</evidence>
<feature type="signal peptide" evidence="4">
    <location>
        <begin position="1"/>
        <end position="20"/>
    </location>
</feature>
<evidence type="ECO:0000256" key="3">
    <source>
        <dbReference type="ARBA" id="ARBA00022970"/>
    </source>
</evidence>
<feature type="chain" id="PRO_5013371366" description="Leucine-binding protein domain-containing protein" evidence="4">
    <location>
        <begin position="21"/>
        <end position="431"/>
    </location>
</feature>
<dbReference type="RefSeq" id="WP_094019270.1">
    <property type="nucleotide sequence ID" value="NZ_FXYF01000001.1"/>
</dbReference>
<sequence length="431" mass="45938">MTRLTRRALLGAALATPALLSPLGATTGHDLRIGAVLPLGGPSRPEEAANLDDIAEIARQGAVFGEEEMSRNGALFGHRVTLFTANAPGGAAAERAARRLVALNGVQVLIGGFAEDEARALARVAEETGTLFLNIAATSDSLRSDCGAQSFHVEASAAMYLDALAGWYVRAGHRRWVVLHGPDTEGVARLERARESLGKRHWGARIVAEVAVSQRDFAGALDAVRDEKPDAVLLLTDWVTQLDFLARYAAEGLDTPVAAFPEAATQTRSFYAAAMAAAPVAGAGHRATLWEPALDAYGARELNARAAARWGRPMESTGWAAYQAMKIAFDAAQFSGSDKGTDMAAWLARKDTVLDLHKGIGVSFRPWDHQLRQSLFLVSLNPGAGTGRDLASVRDRARLVGESPAIYMPGTDPVDRLDQLGDITPRGRCGR</sequence>
<organism evidence="6 7">
    <name type="scientific">Maliponia aquimaris</name>
    <dbReference type="NCBI Taxonomy" id="1673631"/>
    <lineage>
        <taxon>Bacteria</taxon>
        <taxon>Pseudomonadati</taxon>
        <taxon>Pseudomonadota</taxon>
        <taxon>Alphaproteobacteria</taxon>
        <taxon>Rhodobacterales</taxon>
        <taxon>Paracoccaceae</taxon>
        <taxon>Maliponia</taxon>
    </lineage>
</organism>
<evidence type="ECO:0000256" key="4">
    <source>
        <dbReference type="SAM" id="SignalP"/>
    </source>
</evidence>
<evidence type="ECO:0000256" key="2">
    <source>
        <dbReference type="ARBA" id="ARBA00022729"/>
    </source>
</evidence>
<gene>
    <name evidence="6" type="ORF">MAA8898_00398</name>
</gene>